<evidence type="ECO:0000313" key="6">
    <source>
        <dbReference type="Proteomes" id="UP001652741"/>
    </source>
</evidence>
<name>A0A1S3KJT3_SALSA</name>
<reference evidence="7" key="1">
    <citation type="submission" date="2025-08" db="UniProtKB">
        <authorList>
            <consortium name="RefSeq"/>
        </authorList>
    </citation>
    <scope>IDENTIFICATION</scope>
</reference>
<dbReference type="KEGG" id="sasa:106560319"/>
<keyword evidence="6" id="KW-1185">Reference proteome</keyword>
<evidence type="ECO:0000256" key="1">
    <source>
        <dbReference type="ARBA" id="ARBA00004496"/>
    </source>
</evidence>
<evidence type="ECO:0000256" key="4">
    <source>
        <dbReference type="SAM" id="Coils"/>
    </source>
</evidence>
<feature type="coiled-coil region" evidence="4">
    <location>
        <begin position="869"/>
        <end position="938"/>
    </location>
</feature>
<evidence type="ECO:0000256" key="3">
    <source>
        <dbReference type="ARBA" id="ARBA00023054"/>
    </source>
</evidence>
<feature type="coiled-coil region" evidence="4">
    <location>
        <begin position="642"/>
        <end position="785"/>
    </location>
</feature>
<dbReference type="GeneID" id="106560319"/>
<evidence type="ECO:0000313" key="7">
    <source>
        <dbReference type="RefSeq" id="XP_013978584.2"/>
    </source>
</evidence>
<feature type="coiled-coil region" evidence="4">
    <location>
        <begin position="1189"/>
        <end position="1216"/>
    </location>
</feature>
<feature type="coiled-coil region" evidence="4">
    <location>
        <begin position="1107"/>
        <end position="1141"/>
    </location>
</feature>
<dbReference type="GO" id="GO:0005737">
    <property type="term" value="C:cytoplasm"/>
    <property type="evidence" value="ECO:0007669"/>
    <property type="project" value="UniProtKB-SubCell"/>
</dbReference>
<proteinExistence type="predicted"/>
<gene>
    <name evidence="7" type="primary">LOC106560319</name>
</gene>
<dbReference type="Proteomes" id="UP001652741">
    <property type="component" value="Chromosome ssa10"/>
</dbReference>
<organism evidence="6 7">
    <name type="scientific">Salmo salar</name>
    <name type="common">Atlantic salmon</name>
    <dbReference type="NCBI Taxonomy" id="8030"/>
    <lineage>
        <taxon>Eukaryota</taxon>
        <taxon>Metazoa</taxon>
        <taxon>Chordata</taxon>
        <taxon>Craniata</taxon>
        <taxon>Vertebrata</taxon>
        <taxon>Euteleostomi</taxon>
        <taxon>Actinopterygii</taxon>
        <taxon>Neopterygii</taxon>
        <taxon>Teleostei</taxon>
        <taxon>Protacanthopterygii</taxon>
        <taxon>Salmoniformes</taxon>
        <taxon>Salmonidae</taxon>
        <taxon>Salmoninae</taxon>
        <taxon>Salmo</taxon>
    </lineage>
</organism>
<feature type="compositionally biased region" description="Low complexity" evidence="5">
    <location>
        <begin position="9"/>
        <end position="25"/>
    </location>
</feature>
<keyword evidence="3 4" id="KW-0175">Coiled coil</keyword>
<feature type="coiled-coil region" evidence="4">
    <location>
        <begin position="287"/>
        <end position="314"/>
    </location>
</feature>
<feature type="coiled-coil region" evidence="4">
    <location>
        <begin position="211"/>
        <end position="262"/>
    </location>
</feature>
<feature type="region of interest" description="Disordered" evidence="5">
    <location>
        <begin position="809"/>
        <end position="833"/>
    </location>
</feature>
<evidence type="ECO:0000256" key="5">
    <source>
        <dbReference type="SAM" id="MobiDB-lite"/>
    </source>
</evidence>
<dbReference type="AlphaFoldDB" id="A0A1S3KJT3"/>
<sequence>MAEERRVCSSASQIESKPPSSSSSMRELESKNLHLRRKLSSVEEESASVMQENRQLIIELEAVNLELASSKTKVRVLGSTIGSKTSSVCHMKEEIEVMEAEVEAQGNALRDTEKRLEETEETLVIKSRLVDQLQEELMAARAELENRTNQGIRVEQQRKEALVTAERQTLALQSYKGNMSEKLKKVLDNEARLKEALIQCDKERVVWERRCLQLEQDKTDMNQLIGQLKEESVRAKEMSVESATLRSRLEEASIQAVELKRRLSDREIVEKDIEVLRKECGDLRHLTTSQEQRLEHCQREAQQSQAEQASLEAILSLLYLRESGGGSLCAKPCLPAPVCDVPKLKPGEQYQQLLPVLRAVEQERVTQAALALDLQERLRQTQKEMTALQNNMNQRDLQLQKLHTELQERTVQINQLEREAALVLGLQERLRRAQEEMTTLQNNMNQRDLQLQKLYTELQERTVQINQLERELRRKNVCLATTEQQLEKKDAGLSQAVEKTTELELNLLEKSTSIQHFKTTLDLKKRDFQQELEETQRVGSEQRKELQDQIKMLHSQKAELEKDFSSSQHERQEAQHRAERLQTSLNQLTHDTETRANQDQEALRALRVQATEYITKVRFLETALTTCQDELSDCMQQIKGVKGRYERELETSAKEVEALQAEMRGSSLVCQSSSEQNLQLQHTVQRQQTMLQESTSRVAELEDRQALLLEQVVRLEKDLEKEKVLAFKELKRRDQRAQEAIEGLQEASQQAARREREALELSNSVTQLSEDMNKVQGELSEREQQMLLIRRESDTKTLQLSKMEKMLAETRGKLDKKTESGTESKGRDNRDNMVQDLEEKVCFTRKDRRNSLHRTQLLESQMKTVKGELVDTLDHLQELRDRLRRSQANAEQRKVDMEKLQAGMRVIHSQLEETCRELEQKKQEIIDKDTEIKERQEELELKSLQVHQSNPHTHYMYTRLHNTDNHFFKYVVNFFYFTSFFLSLTMVAHVNTMVLPISLIHVCDSLCVKLSKLEAAVERHTQKMQQKLILQQGTLEISQREAKERTNQVEFLSERLELIQKQLQGKEDLEKEALVQGQQLFLCREKLQRTSHNQEMHSRCEILAIQLEESVQLCREKENHARHMEEEQGRMEEQAAQTEARLQATVASLRLELDTLRWLQQNELSALQESQAEVLKASECVVSTLRCSQVQLTSELQNYRLQLEEAQHNTTALLAELNTREQLLQSTSETLLIKESEMTRLRTKISSFERSKELHKIAVCSCLTSIRSQPYSPLPTPTTT</sequence>
<feature type="region of interest" description="Disordered" evidence="5">
    <location>
        <begin position="557"/>
        <end position="579"/>
    </location>
</feature>
<feature type="coiled-coil region" evidence="4">
    <location>
        <begin position="371"/>
        <end position="485"/>
    </location>
</feature>
<feature type="coiled-coil region" evidence="4">
    <location>
        <begin position="95"/>
        <end position="150"/>
    </location>
</feature>
<comment type="subcellular location">
    <subcellularLocation>
        <location evidence="1">Cytoplasm</location>
    </subcellularLocation>
</comment>
<protein>
    <submittedName>
        <fullName evidence="7">Coiled-coil domain-containing protein 18 isoform X1</fullName>
    </submittedName>
</protein>
<feature type="region of interest" description="Disordered" evidence="5">
    <location>
        <begin position="1"/>
        <end position="31"/>
    </location>
</feature>
<evidence type="ECO:0000256" key="2">
    <source>
        <dbReference type="ARBA" id="ARBA00022490"/>
    </source>
</evidence>
<dbReference type="PANTHER" id="PTHR18875">
    <property type="entry name" value="SARCOMA ANTIGEN NY-SAR-24/CYTOSKELETAL PROTEIN SOJO"/>
    <property type="match status" value="1"/>
</dbReference>
<accession>A0A1S3KJT3</accession>
<keyword evidence="2" id="KW-0963">Cytoplasm</keyword>
<feature type="coiled-coil region" evidence="4">
    <location>
        <begin position="1035"/>
        <end position="1069"/>
    </location>
</feature>
<dbReference type="RefSeq" id="XP_013978584.2">
    <property type="nucleotide sequence ID" value="XM_014123109.2"/>
</dbReference>
<dbReference type="PANTHER" id="PTHR18875:SF8">
    <property type="entry name" value="COILED-COIL DOMAIN-CONTAINING PROTEIN 18"/>
    <property type="match status" value="1"/>
</dbReference>